<comment type="similarity">
    <text evidence="1 2">Belongs to the UPF0473 family.</text>
</comment>
<dbReference type="PANTHER" id="PTHR40066:SF1">
    <property type="entry name" value="UPF0473 PROTEIN CBO2561_CLC_2432"/>
    <property type="match status" value="1"/>
</dbReference>
<name>A0A078M3S2_9BACL</name>
<dbReference type="Pfam" id="PF06949">
    <property type="entry name" value="DUF1292"/>
    <property type="match status" value="1"/>
</dbReference>
<dbReference type="NCBIfam" id="NF010221">
    <property type="entry name" value="PRK13678.2-4"/>
    <property type="match status" value="1"/>
</dbReference>
<dbReference type="HOGENOM" id="CLU_146610_2_1_9"/>
<dbReference type="EMBL" id="LN483073">
    <property type="protein sequence ID" value="CDZ99937.1"/>
    <property type="molecule type" value="Genomic_DNA"/>
</dbReference>
<evidence type="ECO:0000313" key="3">
    <source>
        <dbReference type="EMBL" id="CDZ99937.1"/>
    </source>
</evidence>
<evidence type="ECO:0000256" key="2">
    <source>
        <dbReference type="HAMAP-Rule" id="MF_01448"/>
    </source>
</evidence>
<accession>A0A078M3S2</accession>
<dbReference type="PANTHER" id="PTHR40066">
    <property type="entry name" value="UPF0473 PROTEIN CBO2561/CLC_2432"/>
    <property type="match status" value="1"/>
</dbReference>
<evidence type="ECO:0000256" key="1">
    <source>
        <dbReference type="ARBA" id="ARBA00008439"/>
    </source>
</evidence>
<protein>
    <recommendedName>
        <fullName evidence="2">UPF0473 protein BN1050_00372</fullName>
    </recommendedName>
</protein>
<gene>
    <name evidence="3" type="ORF">BN1050_00372</name>
</gene>
<dbReference type="NCBIfam" id="NF010217">
    <property type="entry name" value="PRK13678.1-4"/>
    <property type="match status" value="1"/>
</dbReference>
<dbReference type="AlphaFoldDB" id="A0A078M3S2"/>
<sequence>MEHGEQHITVIDDNGDEHLCEVMYTFDSEKHNKSYVLYYLVGSEDEEGNIEIHASSFTPSEGDEGGDLQPIETEEEWEMIEEVLNTLQDEFEDEE</sequence>
<organism evidence="3">
    <name type="scientific">Metalysinibacillus saudimassiliensis</name>
    <dbReference type="NCBI Taxonomy" id="1461583"/>
    <lineage>
        <taxon>Bacteria</taxon>
        <taxon>Bacillati</taxon>
        <taxon>Bacillota</taxon>
        <taxon>Bacilli</taxon>
        <taxon>Bacillales</taxon>
        <taxon>Caryophanaceae</taxon>
        <taxon>Metalysinibacillus</taxon>
    </lineage>
</organism>
<dbReference type="InterPro" id="IPR009711">
    <property type="entry name" value="UPF0473"/>
</dbReference>
<dbReference type="HAMAP" id="MF_01448">
    <property type="entry name" value="UPF0473"/>
    <property type="match status" value="1"/>
</dbReference>
<reference evidence="3" key="1">
    <citation type="submission" date="2014-07" db="EMBL/GenBank/DDBJ databases">
        <authorList>
            <person name="Urmite Genomes Urmite Genomes"/>
        </authorList>
    </citation>
    <scope>NUCLEOTIDE SEQUENCE</scope>
    <source>
        <strain evidence="3">13S34_air</strain>
    </source>
</reference>
<dbReference type="PATRIC" id="fig|1461583.4.peg.344"/>
<proteinExistence type="inferred from homology"/>